<dbReference type="GO" id="GO:0061630">
    <property type="term" value="F:ubiquitin protein ligase activity"/>
    <property type="evidence" value="ECO:0007669"/>
    <property type="project" value="InterPro"/>
</dbReference>
<dbReference type="Gene3D" id="3.30.40.10">
    <property type="entry name" value="Zinc/RING finger domain, C3HC4 (zinc finger)"/>
    <property type="match status" value="1"/>
</dbReference>
<accession>A0A7M7N9I5</accession>
<keyword evidence="1" id="KW-0479">Metal-binding</keyword>
<evidence type="ECO:0000256" key="3">
    <source>
        <dbReference type="ARBA" id="ARBA00022833"/>
    </source>
</evidence>
<evidence type="ECO:0000256" key="2">
    <source>
        <dbReference type="ARBA" id="ARBA00022771"/>
    </source>
</evidence>
<keyword evidence="8" id="KW-1185">Reference proteome</keyword>
<dbReference type="GeneID" id="100893922"/>
<protein>
    <recommendedName>
        <fullName evidence="6">RING-type domain-containing protein</fullName>
    </recommendedName>
</protein>
<dbReference type="OMA" id="KCITEWV"/>
<keyword evidence="3" id="KW-0862">Zinc</keyword>
<sequence>MDTNDDLHLSIPLDPLKESFSCPICMCLYHMTTLTQCGHRYCEGCILEWIDRKRRCPCCNAPVRIAELIRDTGFDALIQIVVRQKNKAEDAYFSDLIKKCNEPSDKFEPMVSDEPSDKADPTACDEPSSTSTAEVGTSDEKDKKPAKDEDLSPVERILQKHIRVGIVEHERYYRNLKGRFQKHFDHALKQIDDLKEKDDEESQAERKTWIQKKRILAAEFHKCTKLLATTYDKYLTQHLPTLSTLPVTVFFRLFGKDIVVGELVLQPHMSMSQIKEMLFLRIKEKQDRVAVYRDSNIHYLLIRPYSKGDIVADESLVFTLLAQDNPYSTDQNELMTLIPSDSIPVLEYGIQPGCDIIIFGEVKLRSELPRPCFKALFEEGEDKMDYFTCKDCSFNWVCRSCRDHCHKDHETIPYVMGHQPTWACCYCPRKKKCLLGTEAIENPEICSHSISASIILPGWQ</sequence>
<dbReference type="SMART" id="SM00184">
    <property type="entry name" value="RING"/>
    <property type="match status" value="1"/>
</dbReference>
<evidence type="ECO:0000313" key="8">
    <source>
        <dbReference type="Proteomes" id="UP000007110"/>
    </source>
</evidence>
<proteinExistence type="predicted"/>
<dbReference type="RefSeq" id="XP_030832478.1">
    <property type="nucleotide sequence ID" value="XM_030976618.1"/>
</dbReference>
<dbReference type="PROSITE" id="PS50089">
    <property type="entry name" value="ZF_RING_2"/>
    <property type="match status" value="1"/>
</dbReference>
<dbReference type="EnsemblMetazoa" id="XM_030976618">
    <property type="protein sequence ID" value="XP_030832478"/>
    <property type="gene ID" value="LOC100893922"/>
</dbReference>
<dbReference type="OrthoDB" id="6105938at2759"/>
<evidence type="ECO:0000259" key="6">
    <source>
        <dbReference type="PROSITE" id="PS50089"/>
    </source>
</evidence>
<dbReference type="GO" id="GO:0008270">
    <property type="term" value="F:zinc ion binding"/>
    <property type="evidence" value="ECO:0007669"/>
    <property type="project" value="UniProtKB-KW"/>
</dbReference>
<feature type="domain" description="RING-type" evidence="6">
    <location>
        <begin position="22"/>
        <end position="60"/>
    </location>
</feature>
<name>A0A7M7N9I5_STRPU</name>
<reference evidence="7" key="2">
    <citation type="submission" date="2021-01" db="UniProtKB">
        <authorList>
            <consortium name="EnsemblMetazoa"/>
        </authorList>
    </citation>
    <scope>IDENTIFICATION</scope>
</reference>
<reference evidence="8" key="1">
    <citation type="submission" date="2015-02" db="EMBL/GenBank/DDBJ databases">
        <title>Genome sequencing for Strongylocentrotus purpuratus.</title>
        <authorList>
            <person name="Murali S."/>
            <person name="Liu Y."/>
            <person name="Vee V."/>
            <person name="English A."/>
            <person name="Wang M."/>
            <person name="Skinner E."/>
            <person name="Han Y."/>
            <person name="Muzny D.M."/>
            <person name="Worley K.C."/>
            <person name="Gibbs R.A."/>
        </authorList>
    </citation>
    <scope>NUCLEOTIDE SEQUENCE</scope>
</reference>
<dbReference type="InterPro" id="IPR013083">
    <property type="entry name" value="Znf_RING/FYVE/PHD"/>
</dbReference>
<dbReference type="GO" id="GO:0006301">
    <property type="term" value="P:DNA damage tolerance"/>
    <property type="evidence" value="ECO:0007669"/>
    <property type="project" value="InterPro"/>
</dbReference>
<evidence type="ECO:0000256" key="4">
    <source>
        <dbReference type="PROSITE-ProRule" id="PRU00175"/>
    </source>
</evidence>
<keyword evidence="2 4" id="KW-0863">Zinc-finger</keyword>
<dbReference type="SUPFAM" id="SSF57850">
    <property type="entry name" value="RING/U-box"/>
    <property type="match status" value="1"/>
</dbReference>
<dbReference type="InParanoid" id="A0A7M7N9I5"/>
<dbReference type="GO" id="GO:0006513">
    <property type="term" value="P:protein monoubiquitination"/>
    <property type="evidence" value="ECO:0007669"/>
    <property type="project" value="InterPro"/>
</dbReference>
<evidence type="ECO:0000256" key="5">
    <source>
        <dbReference type="SAM" id="MobiDB-lite"/>
    </source>
</evidence>
<dbReference type="PANTHER" id="PTHR14134">
    <property type="entry name" value="E3 UBIQUITIN-PROTEIN LIGASE RAD18"/>
    <property type="match status" value="1"/>
</dbReference>
<dbReference type="InterPro" id="IPR001841">
    <property type="entry name" value="Znf_RING"/>
</dbReference>
<evidence type="ECO:0000313" key="7">
    <source>
        <dbReference type="EnsemblMetazoa" id="XP_030832478"/>
    </source>
</evidence>
<dbReference type="Proteomes" id="UP000007110">
    <property type="component" value="Unassembled WGS sequence"/>
</dbReference>
<feature type="compositionally biased region" description="Basic and acidic residues" evidence="5">
    <location>
        <begin position="138"/>
        <end position="150"/>
    </location>
</feature>
<dbReference type="PROSITE" id="PS00518">
    <property type="entry name" value="ZF_RING_1"/>
    <property type="match status" value="1"/>
</dbReference>
<organism evidence="7 8">
    <name type="scientific">Strongylocentrotus purpuratus</name>
    <name type="common">Purple sea urchin</name>
    <dbReference type="NCBI Taxonomy" id="7668"/>
    <lineage>
        <taxon>Eukaryota</taxon>
        <taxon>Metazoa</taxon>
        <taxon>Echinodermata</taxon>
        <taxon>Eleutherozoa</taxon>
        <taxon>Echinozoa</taxon>
        <taxon>Echinoidea</taxon>
        <taxon>Euechinoidea</taxon>
        <taxon>Echinacea</taxon>
        <taxon>Camarodonta</taxon>
        <taxon>Echinidea</taxon>
        <taxon>Strongylocentrotidae</taxon>
        <taxon>Strongylocentrotus</taxon>
    </lineage>
</organism>
<dbReference type="InterPro" id="IPR017907">
    <property type="entry name" value="Znf_RING_CS"/>
</dbReference>
<dbReference type="KEGG" id="spu:100893922"/>
<dbReference type="Pfam" id="PF13923">
    <property type="entry name" value="zf-C3HC4_2"/>
    <property type="match status" value="1"/>
</dbReference>
<dbReference type="GO" id="GO:0003697">
    <property type="term" value="F:single-stranded DNA binding"/>
    <property type="evidence" value="ECO:0007669"/>
    <property type="project" value="InterPro"/>
</dbReference>
<dbReference type="PANTHER" id="PTHR14134:SF2">
    <property type="entry name" value="E3 UBIQUITIN-PROTEIN LIGASE RAD18"/>
    <property type="match status" value="1"/>
</dbReference>
<evidence type="ECO:0000256" key="1">
    <source>
        <dbReference type="ARBA" id="ARBA00022723"/>
    </source>
</evidence>
<feature type="region of interest" description="Disordered" evidence="5">
    <location>
        <begin position="107"/>
        <end position="152"/>
    </location>
</feature>
<dbReference type="InterPro" id="IPR039577">
    <property type="entry name" value="Rad18"/>
</dbReference>
<dbReference type="AlphaFoldDB" id="A0A7M7N9I5"/>